<keyword evidence="7 11" id="KW-0472">Membrane</keyword>
<dbReference type="Pfam" id="PF00448">
    <property type="entry name" value="SRP54"/>
    <property type="match status" value="1"/>
</dbReference>
<dbReference type="InterPro" id="IPR000897">
    <property type="entry name" value="SRP54_GTPase_dom"/>
</dbReference>
<dbReference type="GO" id="GO:0005525">
    <property type="term" value="F:GTP binding"/>
    <property type="evidence" value="ECO:0007669"/>
    <property type="project" value="UniProtKB-UniRule"/>
</dbReference>
<dbReference type="AlphaFoldDB" id="A0A0M6Y8C6"/>
<dbReference type="FunFam" id="1.20.120.140:FF:000002">
    <property type="entry name" value="Signal recognition particle receptor FtsY"/>
    <property type="match status" value="1"/>
</dbReference>
<evidence type="ECO:0000313" key="14">
    <source>
        <dbReference type="EMBL" id="CTQ46335.1"/>
    </source>
</evidence>
<evidence type="ECO:0000256" key="8">
    <source>
        <dbReference type="ARBA" id="ARBA00023170"/>
    </source>
</evidence>
<comment type="similarity">
    <text evidence="11">Belongs to the GTP-binding SRP family. FtsY subfamily.</text>
</comment>
<feature type="domain" description="SRP54-type proteins GTP-binding" evidence="13">
    <location>
        <begin position="477"/>
        <end position="490"/>
    </location>
</feature>
<feature type="binding site" evidence="11">
    <location>
        <begin position="456"/>
        <end position="459"/>
    </location>
    <ligand>
        <name>GTP</name>
        <dbReference type="ChEBI" id="CHEBI:37565"/>
    </ligand>
</feature>
<dbReference type="Gene3D" id="3.40.50.300">
    <property type="entry name" value="P-loop containing nucleotide triphosphate hydrolases"/>
    <property type="match status" value="1"/>
</dbReference>
<dbReference type="InterPro" id="IPR004390">
    <property type="entry name" value="SR_rcpt_FtsY"/>
</dbReference>
<dbReference type="SMART" id="SM00962">
    <property type="entry name" value="SRP54"/>
    <property type="match status" value="1"/>
</dbReference>
<dbReference type="GO" id="GO:0005886">
    <property type="term" value="C:plasma membrane"/>
    <property type="evidence" value="ECO:0007669"/>
    <property type="project" value="UniProtKB-SubCell"/>
</dbReference>
<evidence type="ECO:0000256" key="6">
    <source>
        <dbReference type="ARBA" id="ARBA00023134"/>
    </source>
</evidence>
<dbReference type="SMART" id="SM00963">
    <property type="entry name" value="SRP54_N"/>
    <property type="match status" value="1"/>
</dbReference>
<comment type="function">
    <text evidence="10 11">Involved in targeting and insertion of nascent membrane proteins into the cytoplasmic membrane. Acts as a receptor for the complex formed by the signal recognition particle (SRP) and the ribosome-nascent chain (RNC). Interaction with SRP-RNC leads to the transfer of the RNC complex to the Sec translocase for insertion into the membrane, the hydrolysis of GTP by both Ffh and FtsY, and the dissociation of the SRP-FtsY complex into the individual components.</text>
</comment>
<evidence type="ECO:0000256" key="4">
    <source>
        <dbReference type="ARBA" id="ARBA00022741"/>
    </source>
</evidence>
<sequence length="506" mass="53405">MSEKKRGFLGRLFGGKSKPEDEAAPAAEDAAQKATSAEPQEDDPALDVEMDVRPVAALNEPFQPIAMDVSPGIVPELSPMKPAVEPEDILPTDTGPDVEPEQAETPEPEAPRPEEPESQEPATPEPATPEPATQAPETQAPETQAPETQAPEPQAPEPQAPEIHTPETASAPEPVVEPAPAEAPVAAPVPAVPVEPVAEEPKLSWFQRLKNGLSRSSASLTEGISSIFTKRKLDASMLEELEDILIQADLGVDTAMAITDRLSDGRYNKEISPEEVRAILSEEVEKVLVPVAKPLDLDTGKKPHVVLMVGVNGTGKTTTIGKLSQKLRSEGKTVMLAAGDTFRAAAVEQLKIWGERTGAEVIARDTGADAAGLAYDAMKEAQAKGVDVLLVDTAGRLQNKAELMDELEKVIRVIKKHDPEAPHTVLLTLDATTGQNALNQVEIFGKVAGVTGLVMTKLDGTARGGILVAIAAKHAMPVHFIGVGEGVADLEPFSAKDFASAIAGMA</sequence>
<dbReference type="Proteomes" id="UP000048926">
    <property type="component" value="Unassembled WGS sequence"/>
</dbReference>
<dbReference type="GO" id="GO:0005047">
    <property type="term" value="F:signal recognition particle binding"/>
    <property type="evidence" value="ECO:0007669"/>
    <property type="project" value="TreeGrafter"/>
</dbReference>
<dbReference type="OrthoDB" id="9804720at2"/>
<evidence type="ECO:0000256" key="5">
    <source>
        <dbReference type="ARBA" id="ARBA00022801"/>
    </source>
</evidence>
<dbReference type="GO" id="GO:0005737">
    <property type="term" value="C:cytoplasm"/>
    <property type="evidence" value="ECO:0007669"/>
    <property type="project" value="UniProtKB-SubCell"/>
</dbReference>
<dbReference type="PANTHER" id="PTHR43134:SF1">
    <property type="entry name" value="SIGNAL RECOGNITION PARTICLE RECEPTOR SUBUNIT ALPHA"/>
    <property type="match status" value="1"/>
</dbReference>
<evidence type="ECO:0000256" key="10">
    <source>
        <dbReference type="ARBA" id="ARBA00053570"/>
    </source>
</evidence>
<dbReference type="GO" id="GO:0003924">
    <property type="term" value="F:GTPase activity"/>
    <property type="evidence" value="ECO:0007669"/>
    <property type="project" value="UniProtKB-UniRule"/>
</dbReference>
<comment type="catalytic activity">
    <reaction evidence="9 11">
        <text>GTP + H2O = GDP + phosphate + H(+)</text>
        <dbReference type="Rhea" id="RHEA:19669"/>
        <dbReference type="ChEBI" id="CHEBI:15377"/>
        <dbReference type="ChEBI" id="CHEBI:15378"/>
        <dbReference type="ChEBI" id="CHEBI:37565"/>
        <dbReference type="ChEBI" id="CHEBI:43474"/>
        <dbReference type="ChEBI" id="CHEBI:58189"/>
        <dbReference type="EC" id="3.6.5.4"/>
    </reaction>
</comment>
<evidence type="ECO:0000256" key="3">
    <source>
        <dbReference type="ARBA" id="ARBA00022490"/>
    </source>
</evidence>
<feature type="compositionally biased region" description="Acidic residues" evidence="12">
    <location>
        <begin position="85"/>
        <end position="107"/>
    </location>
</feature>
<reference evidence="15" key="1">
    <citation type="submission" date="2015-07" db="EMBL/GenBank/DDBJ databases">
        <authorList>
            <person name="Rodrigo-Torres Lidia"/>
            <person name="Arahal R.David."/>
        </authorList>
    </citation>
    <scope>NUCLEOTIDE SEQUENCE [LARGE SCALE GENOMIC DNA]</scope>
    <source>
        <strain evidence="15">CECT 4801</strain>
    </source>
</reference>
<feature type="compositionally biased region" description="Low complexity" evidence="12">
    <location>
        <begin position="130"/>
        <end position="152"/>
    </location>
</feature>
<dbReference type="SUPFAM" id="SSF52540">
    <property type="entry name" value="P-loop containing nucleoside triphosphate hydrolases"/>
    <property type="match status" value="1"/>
</dbReference>
<feature type="region of interest" description="Disordered" evidence="12">
    <location>
        <begin position="1"/>
        <end position="182"/>
    </location>
</feature>
<dbReference type="HAMAP" id="MF_00920">
    <property type="entry name" value="FtsY"/>
    <property type="match status" value="1"/>
</dbReference>
<evidence type="ECO:0000313" key="15">
    <source>
        <dbReference type="Proteomes" id="UP000048926"/>
    </source>
</evidence>
<comment type="subcellular location">
    <subcellularLocation>
        <location evidence="1">Cell inner membrane</location>
        <topology evidence="1">Peripheral membrane protein</topology>
        <orientation evidence="1">Cytoplasmic side</orientation>
    </subcellularLocation>
    <subcellularLocation>
        <location evidence="11">Cell membrane</location>
        <topology evidence="11">Peripheral membrane protein</topology>
        <orientation evidence="11">Cytoplasmic side</orientation>
    </subcellularLocation>
    <subcellularLocation>
        <location evidence="11">Cytoplasm</location>
    </subcellularLocation>
</comment>
<dbReference type="EMBL" id="CXST01000003">
    <property type="protein sequence ID" value="CTQ46335.1"/>
    <property type="molecule type" value="Genomic_DNA"/>
</dbReference>
<evidence type="ECO:0000256" key="11">
    <source>
        <dbReference type="HAMAP-Rule" id="MF_00920"/>
    </source>
</evidence>
<feature type="compositionally biased region" description="Low complexity" evidence="12">
    <location>
        <begin position="171"/>
        <end position="182"/>
    </location>
</feature>
<keyword evidence="3 11" id="KW-0963">Cytoplasm</keyword>
<evidence type="ECO:0000259" key="13">
    <source>
        <dbReference type="PROSITE" id="PS00300"/>
    </source>
</evidence>
<keyword evidence="5 11" id="KW-0378">Hydrolase</keyword>
<evidence type="ECO:0000256" key="1">
    <source>
        <dbReference type="ARBA" id="ARBA00004515"/>
    </source>
</evidence>
<evidence type="ECO:0000256" key="7">
    <source>
        <dbReference type="ARBA" id="ARBA00023136"/>
    </source>
</evidence>
<dbReference type="Gene3D" id="1.20.120.140">
    <property type="entry name" value="Signal recognition particle SRP54, nucleotide-binding domain"/>
    <property type="match status" value="1"/>
</dbReference>
<name>A0A0M6Y8C6_9HYPH</name>
<keyword evidence="4 11" id="KW-0547">Nucleotide-binding</keyword>
<evidence type="ECO:0000256" key="12">
    <source>
        <dbReference type="SAM" id="MobiDB-lite"/>
    </source>
</evidence>
<dbReference type="Pfam" id="PF02881">
    <property type="entry name" value="SRP54_N"/>
    <property type="match status" value="1"/>
</dbReference>
<dbReference type="SUPFAM" id="SSF47364">
    <property type="entry name" value="Domain of the SRP/SRP receptor G-proteins"/>
    <property type="match status" value="1"/>
</dbReference>
<dbReference type="PANTHER" id="PTHR43134">
    <property type="entry name" value="SIGNAL RECOGNITION PARTICLE RECEPTOR SUBUNIT ALPHA"/>
    <property type="match status" value="1"/>
</dbReference>
<dbReference type="InterPro" id="IPR013822">
    <property type="entry name" value="Signal_recog_particl_SRP54_hlx"/>
</dbReference>
<feature type="binding site" evidence="11">
    <location>
        <begin position="310"/>
        <end position="317"/>
    </location>
    <ligand>
        <name>GTP</name>
        <dbReference type="ChEBI" id="CHEBI:37565"/>
    </ligand>
</feature>
<keyword evidence="8 11" id="KW-0675">Receptor</keyword>
<gene>
    <name evidence="11 14" type="primary">ftsY</name>
    <name evidence="14" type="ORF">LAL4801_04794</name>
</gene>
<dbReference type="InterPro" id="IPR003593">
    <property type="entry name" value="AAA+_ATPase"/>
</dbReference>
<feature type="compositionally biased region" description="Acidic residues" evidence="12">
    <location>
        <begin position="39"/>
        <end position="49"/>
    </location>
</feature>
<keyword evidence="15" id="KW-1185">Reference proteome</keyword>
<dbReference type="InterPro" id="IPR042101">
    <property type="entry name" value="SRP54_N_sf"/>
</dbReference>
<feature type="binding site" evidence="11">
    <location>
        <begin position="392"/>
        <end position="396"/>
    </location>
    <ligand>
        <name>GTP</name>
        <dbReference type="ChEBI" id="CHEBI:37565"/>
    </ligand>
</feature>
<keyword evidence="2 11" id="KW-1003">Cell membrane</keyword>
<dbReference type="PROSITE" id="PS00300">
    <property type="entry name" value="SRP54"/>
    <property type="match status" value="1"/>
</dbReference>
<dbReference type="EC" id="3.6.5.4" evidence="11"/>
<dbReference type="InterPro" id="IPR027417">
    <property type="entry name" value="P-loop_NTPase"/>
</dbReference>
<dbReference type="NCBIfam" id="TIGR00064">
    <property type="entry name" value="ftsY"/>
    <property type="match status" value="1"/>
</dbReference>
<dbReference type="GO" id="GO:0006614">
    <property type="term" value="P:SRP-dependent cotranslational protein targeting to membrane"/>
    <property type="evidence" value="ECO:0007669"/>
    <property type="project" value="InterPro"/>
</dbReference>
<comment type="subunit">
    <text evidence="11">Part of the signal recognition particle protein translocation system, which is composed of SRP and FtsY. SRP is a ribonucleoprotein composed of Ffh and a 4.5S RNA molecule.</text>
</comment>
<dbReference type="SMART" id="SM00382">
    <property type="entry name" value="AAA"/>
    <property type="match status" value="1"/>
</dbReference>
<dbReference type="InterPro" id="IPR036225">
    <property type="entry name" value="SRP/SRP_N"/>
</dbReference>
<dbReference type="CDD" id="cd17874">
    <property type="entry name" value="FtsY"/>
    <property type="match status" value="1"/>
</dbReference>
<protein>
    <recommendedName>
        <fullName evidence="11">Signal recognition particle receptor FtsY</fullName>
        <shortName evidence="11">SRP receptor</shortName>
        <ecNumber evidence="11">3.6.5.4</ecNumber>
    </recommendedName>
</protein>
<evidence type="ECO:0000256" key="9">
    <source>
        <dbReference type="ARBA" id="ARBA00048027"/>
    </source>
</evidence>
<proteinExistence type="inferred from homology"/>
<dbReference type="STRING" id="187304.B0E33_12910"/>
<keyword evidence="6 11" id="KW-0342">GTP-binding</keyword>
<dbReference type="FunFam" id="3.40.50.300:FF:000053">
    <property type="entry name" value="Signal recognition particle receptor FtsY"/>
    <property type="match status" value="1"/>
</dbReference>
<organism evidence="14 15">
    <name type="scientific">Roseibium aggregatum</name>
    <dbReference type="NCBI Taxonomy" id="187304"/>
    <lineage>
        <taxon>Bacteria</taxon>
        <taxon>Pseudomonadati</taxon>
        <taxon>Pseudomonadota</taxon>
        <taxon>Alphaproteobacteria</taxon>
        <taxon>Hyphomicrobiales</taxon>
        <taxon>Stappiaceae</taxon>
        <taxon>Roseibium</taxon>
    </lineage>
</organism>
<accession>A0A0M6Y8C6</accession>
<evidence type="ECO:0000256" key="2">
    <source>
        <dbReference type="ARBA" id="ARBA00022475"/>
    </source>
</evidence>